<dbReference type="InterPro" id="IPR000182">
    <property type="entry name" value="GNAT_dom"/>
</dbReference>
<feature type="domain" description="N-acetyltransferase" evidence="1">
    <location>
        <begin position="19"/>
        <end position="173"/>
    </location>
</feature>
<dbReference type="PANTHER" id="PTHR43792">
    <property type="entry name" value="GNAT FAMILY, PUTATIVE (AFU_ORTHOLOGUE AFUA_3G00765)-RELATED-RELATED"/>
    <property type="match status" value="1"/>
</dbReference>
<reference evidence="2 3" key="1">
    <citation type="submission" date="2019-06" db="EMBL/GenBank/DDBJ databases">
        <authorList>
            <person name="Broberg M."/>
        </authorList>
    </citation>
    <scope>NUCLEOTIDE SEQUENCE [LARGE SCALE GENOMIC DNA]</scope>
</reference>
<accession>A0ABY6U4T6</accession>
<comment type="caution">
    <text evidence="2">The sequence shown here is derived from an EMBL/GenBank/DDBJ whole genome shotgun (WGS) entry which is preliminary data.</text>
</comment>
<organism evidence="2 3">
    <name type="scientific">Bionectria ochroleuca</name>
    <name type="common">Gliocladium roseum</name>
    <dbReference type="NCBI Taxonomy" id="29856"/>
    <lineage>
        <taxon>Eukaryota</taxon>
        <taxon>Fungi</taxon>
        <taxon>Dikarya</taxon>
        <taxon>Ascomycota</taxon>
        <taxon>Pezizomycotina</taxon>
        <taxon>Sordariomycetes</taxon>
        <taxon>Hypocreomycetidae</taxon>
        <taxon>Hypocreales</taxon>
        <taxon>Bionectriaceae</taxon>
        <taxon>Clonostachys</taxon>
    </lineage>
</organism>
<protein>
    <recommendedName>
        <fullName evidence="1">N-acetyltransferase domain-containing protein</fullName>
    </recommendedName>
</protein>
<evidence type="ECO:0000313" key="2">
    <source>
        <dbReference type="EMBL" id="VUC26089.1"/>
    </source>
</evidence>
<dbReference type="SUPFAM" id="SSF55729">
    <property type="entry name" value="Acyl-CoA N-acyltransferases (Nat)"/>
    <property type="match status" value="1"/>
</dbReference>
<evidence type="ECO:0000259" key="1">
    <source>
        <dbReference type="Pfam" id="PF13302"/>
    </source>
</evidence>
<proteinExistence type="predicted"/>
<sequence>MESPSRPFARRSYEYRTPRLLIRTPTSVDEEAYYALSTDPGNYPYDEAETELTREALTEFIKRIPDYSFDGEAAFFVIELRETGEVIGLCGYNAFKFQKPAQYLKRPGASSHPTWQTDIGLTIDYKHWRKGYGVEAFCGLVEYARRELDCNLIRVQTNLENEPWIKLMDKVGLSEFKKPDKVIFENKNGEKGEKDVWNWRFDAEDWAKARRVMVEAAKWPISST</sequence>
<dbReference type="Gene3D" id="3.40.630.30">
    <property type="match status" value="1"/>
</dbReference>
<dbReference type="PANTHER" id="PTHR43792:SF1">
    <property type="entry name" value="N-ACETYLTRANSFERASE DOMAIN-CONTAINING PROTEIN"/>
    <property type="match status" value="1"/>
</dbReference>
<gene>
    <name evidence="2" type="ORF">CLO192961_LOCUS179588</name>
</gene>
<evidence type="ECO:0000313" key="3">
    <source>
        <dbReference type="Proteomes" id="UP000766486"/>
    </source>
</evidence>
<keyword evidence="3" id="KW-1185">Reference proteome</keyword>
<dbReference type="InterPro" id="IPR051531">
    <property type="entry name" value="N-acetyltransferase"/>
</dbReference>
<dbReference type="EMBL" id="CABFNS010000742">
    <property type="protein sequence ID" value="VUC26089.1"/>
    <property type="molecule type" value="Genomic_DNA"/>
</dbReference>
<dbReference type="Proteomes" id="UP000766486">
    <property type="component" value="Unassembled WGS sequence"/>
</dbReference>
<dbReference type="Pfam" id="PF13302">
    <property type="entry name" value="Acetyltransf_3"/>
    <property type="match status" value="1"/>
</dbReference>
<dbReference type="InterPro" id="IPR016181">
    <property type="entry name" value="Acyl_CoA_acyltransferase"/>
</dbReference>
<name>A0ABY6U4T6_BIOOC</name>